<protein>
    <submittedName>
        <fullName evidence="2">Uncharacterized protein</fullName>
    </submittedName>
</protein>
<organism evidence="2 3">
    <name type="scientific">Decorospora gaudefroyi</name>
    <dbReference type="NCBI Taxonomy" id="184978"/>
    <lineage>
        <taxon>Eukaryota</taxon>
        <taxon>Fungi</taxon>
        <taxon>Dikarya</taxon>
        <taxon>Ascomycota</taxon>
        <taxon>Pezizomycotina</taxon>
        <taxon>Dothideomycetes</taxon>
        <taxon>Pleosporomycetidae</taxon>
        <taxon>Pleosporales</taxon>
        <taxon>Pleosporineae</taxon>
        <taxon>Pleosporaceae</taxon>
        <taxon>Decorospora</taxon>
    </lineage>
</organism>
<dbReference type="Proteomes" id="UP000800040">
    <property type="component" value="Unassembled WGS sequence"/>
</dbReference>
<evidence type="ECO:0000256" key="1">
    <source>
        <dbReference type="SAM" id="SignalP"/>
    </source>
</evidence>
<keyword evidence="3" id="KW-1185">Reference proteome</keyword>
<dbReference type="AlphaFoldDB" id="A0A6A5JXT9"/>
<feature type="signal peptide" evidence="1">
    <location>
        <begin position="1"/>
        <end position="19"/>
    </location>
</feature>
<keyword evidence="1" id="KW-0732">Signal</keyword>
<reference evidence="2" key="1">
    <citation type="submission" date="2020-01" db="EMBL/GenBank/DDBJ databases">
        <authorList>
            <consortium name="DOE Joint Genome Institute"/>
            <person name="Haridas S."/>
            <person name="Albert R."/>
            <person name="Binder M."/>
            <person name="Bloem J."/>
            <person name="Labutti K."/>
            <person name="Salamov A."/>
            <person name="Andreopoulos B."/>
            <person name="Baker S.E."/>
            <person name="Barry K."/>
            <person name="Bills G."/>
            <person name="Bluhm B.H."/>
            <person name="Cannon C."/>
            <person name="Castanera R."/>
            <person name="Culley D.E."/>
            <person name="Daum C."/>
            <person name="Ezra D."/>
            <person name="Gonzalez J.B."/>
            <person name="Henrissat B."/>
            <person name="Kuo A."/>
            <person name="Liang C."/>
            <person name="Lipzen A."/>
            <person name="Lutzoni F."/>
            <person name="Magnuson J."/>
            <person name="Mondo S."/>
            <person name="Nolan M."/>
            <person name="Ohm R."/>
            <person name="Pangilinan J."/>
            <person name="Park H.-J."/>
            <person name="Ramirez L."/>
            <person name="Alfaro M."/>
            <person name="Sun H."/>
            <person name="Tritt A."/>
            <person name="Yoshinaga Y."/>
            <person name="Zwiers L.-H."/>
            <person name="Turgeon B.G."/>
            <person name="Goodwin S.B."/>
            <person name="Spatafora J.W."/>
            <person name="Crous P.W."/>
            <person name="Grigoriev I.V."/>
        </authorList>
    </citation>
    <scope>NUCLEOTIDE SEQUENCE</scope>
    <source>
        <strain evidence="2">P77</strain>
    </source>
</reference>
<sequence length="103" mass="10791">MTTIHGLLFPLCSLPSAQQVNSSAFVSNSQTATTFFSASVLSSKRVKSGKPDGSLASTETGDFSIDISIDISYINFFGSNPFLPGSKITMTLKPLPSPSTGPN</sequence>
<evidence type="ECO:0000313" key="2">
    <source>
        <dbReference type="EMBL" id="KAF1829099.1"/>
    </source>
</evidence>
<accession>A0A6A5JXT9</accession>
<feature type="chain" id="PRO_5025562723" evidence="1">
    <location>
        <begin position="20"/>
        <end position="103"/>
    </location>
</feature>
<name>A0A6A5JXT9_9PLEO</name>
<evidence type="ECO:0000313" key="3">
    <source>
        <dbReference type="Proteomes" id="UP000800040"/>
    </source>
</evidence>
<proteinExistence type="predicted"/>
<gene>
    <name evidence="2" type="ORF">BDW02DRAFT_602836</name>
</gene>
<dbReference type="EMBL" id="ML975467">
    <property type="protein sequence ID" value="KAF1829099.1"/>
    <property type="molecule type" value="Genomic_DNA"/>
</dbReference>